<feature type="signal peptide" evidence="1">
    <location>
        <begin position="1"/>
        <end position="18"/>
    </location>
</feature>
<keyword evidence="2" id="KW-0560">Oxidoreductase</keyword>
<dbReference type="EC" id="1.2.3.3" evidence="2"/>
<evidence type="ECO:0000313" key="3">
    <source>
        <dbReference type="Proteomes" id="UP000005953"/>
    </source>
</evidence>
<evidence type="ECO:0000256" key="1">
    <source>
        <dbReference type="SAM" id="SignalP"/>
    </source>
</evidence>
<feature type="chain" id="PRO_5002666565" evidence="1">
    <location>
        <begin position="19"/>
        <end position="128"/>
    </location>
</feature>
<dbReference type="AlphaFoldDB" id="A4BAY9"/>
<dbReference type="HOGENOM" id="CLU_1957768_0_0_6"/>
<reference evidence="2 3" key="1">
    <citation type="submission" date="2006-02" db="EMBL/GenBank/DDBJ databases">
        <authorList>
            <person name="Pinhassi J."/>
            <person name="Pedros-Alio C."/>
            <person name="Ferriera S."/>
            <person name="Johnson J."/>
            <person name="Kravitz S."/>
            <person name="Halpern A."/>
            <person name="Remington K."/>
            <person name="Beeson K."/>
            <person name="Tran B."/>
            <person name="Rogers Y.-H."/>
            <person name="Friedman R."/>
            <person name="Venter J.C."/>
        </authorList>
    </citation>
    <scope>NUCLEOTIDE SEQUENCE [LARGE SCALE GENOMIC DNA]</scope>
    <source>
        <strain evidence="2 3">MED297</strain>
    </source>
</reference>
<keyword evidence="2" id="KW-0670">Pyruvate</keyword>
<dbReference type="GO" id="GO:0047112">
    <property type="term" value="F:pyruvate oxidase activity"/>
    <property type="evidence" value="ECO:0007669"/>
    <property type="project" value="UniProtKB-EC"/>
</dbReference>
<dbReference type="EMBL" id="AAOE01000003">
    <property type="protein sequence ID" value="EAR10602.1"/>
    <property type="molecule type" value="Genomic_DNA"/>
</dbReference>
<protein>
    <submittedName>
        <fullName evidence="2">Pyruvate oxidase</fullName>
        <ecNumber evidence="2">1.2.3.3</ecNumber>
    </submittedName>
</protein>
<keyword evidence="3" id="KW-1185">Reference proteome</keyword>
<dbReference type="Proteomes" id="UP000005953">
    <property type="component" value="Unassembled WGS sequence"/>
</dbReference>
<evidence type="ECO:0000313" key="2">
    <source>
        <dbReference type="EMBL" id="EAR10602.1"/>
    </source>
</evidence>
<keyword evidence="1" id="KW-0732">Signal</keyword>
<proteinExistence type="predicted"/>
<gene>
    <name evidence="2" type="ORF">MED297_11320</name>
</gene>
<accession>A4BAY9</accession>
<organism evidence="2 3">
    <name type="scientific">Reinekea blandensis MED297</name>
    <dbReference type="NCBI Taxonomy" id="314283"/>
    <lineage>
        <taxon>Bacteria</taxon>
        <taxon>Pseudomonadati</taxon>
        <taxon>Pseudomonadota</taxon>
        <taxon>Gammaproteobacteria</taxon>
        <taxon>Oceanospirillales</taxon>
        <taxon>Saccharospirillaceae</taxon>
        <taxon>Reinekea</taxon>
    </lineage>
</organism>
<sequence>MKNTILLIFTLLSSFAFSESLEKTDFIGEWKASNESTTALLIIADDFSGSFKRGNGEAFVFSGENIFFQKDIAIIELYVPKLGSPVQKLMLSGWKLGDTRKLYGMVLMYDSSVGQFNGINLSLDYSNH</sequence>
<comment type="caution">
    <text evidence="2">The sequence shown here is derived from an EMBL/GenBank/DDBJ whole genome shotgun (WGS) entry which is preliminary data.</text>
</comment>
<name>A4BAY9_9GAMM</name>